<protein>
    <submittedName>
        <fullName evidence="1">Uncharacterized protein</fullName>
    </submittedName>
</protein>
<dbReference type="RefSeq" id="WP_290246486.1">
    <property type="nucleotide sequence ID" value="NZ_JAUFQT010000001.1"/>
</dbReference>
<sequence length="96" mass="10665">MFFHIGLLVSAGLVFAAFEHKTYEAAELLELAPLEEEIEEILDIPVTEQLPPPPPLVEQPFIKEVTDNVEIEEKLKVDFDVVESMPHLPGGNKGGE</sequence>
<proteinExistence type="predicted"/>
<name>A0ABV5J7X7_9BACT</name>
<accession>A0ABV5J7X7</accession>
<organism evidence="1 2">
    <name type="scientific">Echinicola jeungdonensis</name>
    <dbReference type="NCBI Taxonomy" id="709343"/>
    <lineage>
        <taxon>Bacteria</taxon>
        <taxon>Pseudomonadati</taxon>
        <taxon>Bacteroidota</taxon>
        <taxon>Cytophagia</taxon>
        <taxon>Cytophagales</taxon>
        <taxon>Cyclobacteriaceae</taxon>
        <taxon>Echinicola</taxon>
    </lineage>
</organism>
<evidence type="ECO:0000313" key="1">
    <source>
        <dbReference type="EMBL" id="MFB9212255.1"/>
    </source>
</evidence>
<dbReference type="Proteomes" id="UP001589654">
    <property type="component" value="Unassembled WGS sequence"/>
</dbReference>
<evidence type="ECO:0000313" key="2">
    <source>
        <dbReference type="Proteomes" id="UP001589654"/>
    </source>
</evidence>
<comment type="caution">
    <text evidence="1">The sequence shown here is derived from an EMBL/GenBank/DDBJ whole genome shotgun (WGS) entry which is preliminary data.</text>
</comment>
<dbReference type="EMBL" id="JBHMEW010000059">
    <property type="protein sequence ID" value="MFB9212255.1"/>
    <property type="molecule type" value="Genomic_DNA"/>
</dbReference>
<keyword evidence="2" id="KW-1185">Reference proteome</keyword>
<gene>
    <name evidence="1" type="ORF">ACFFUR_10605</name>
</gene>
<reference evidence="1 2" key="1">
    <citation type="submission" date="2024-09" db="EMBL/GenBank/DDBJ databases">
        <authorList>
            <person name="Sun Q."/>
            <person name="Mori K."/>
        </authorList>
    </citation>
    <scope>NUCLEOTIDE SEQUENCE [LARGE SCALE GENOMIC DNA]</scope>
    <source>
        <strain evidence="1 2">CECT 7682</strain>
    </source>
</reference>